<feature type="compositionally biased region" description="Pro residues" evidence="1">
    <location>
        <begin position="1033"/>
        <end position="1046"/>
    </location>
</feature>
<dbReference type="GeneID" id="13442328"/>
<feature type="compositionally biased region" description="Low complexity" evidence="1">
    <location>
        <begin position="1165"/>
        <end position="1174"/>
    </location>
</feature>
<proteinExistence type="predicted"/>
<feature type="region of interest" description="Disordered" evidence="1">
    <location>
        <begin position="1220"/>
        <end position="1295"/>
    </location>
</feature>
<feature type="region of interest" description="Disordered" evidence="1">
    <location>
        <begin position="1026"/>
        <end position="1046"/>
    </location>
</feature>
<dbReference type="RefSeq" id="XP_003884427.1">
    <property type="nucleotide sequence ID" value="XM_003884378.1"/>
</dbReference>
<reference evidence="2" key="1">
    <citation type="submission" date="2011-02" db="EMBL/GenBank/DDBJ databases">
        <authorList>
            <person name="Aslett M."/>
        </authorList>
    </citation>
    <scope>NUCLEOTIDE SEQUENCE</scope>
    <source>
        <strain evidence="2">Liverpool</strain>
    </source>
</reference>
<accession>F0VMB9</accession>
<feature type="region of interest" description="Disordered" evidence="1">
    <location>
        <begin position="1481"/>
        <end position="1517"/>
    </location>
</feature>
<sequence length="2225" mass="244094">MLCIRFRHSLCFDSLFPSKASLSTVPRSRTRLESVQQALLSVLTPQQWPRNADKRAASCLLYPNLATRQQFARQPLSKQAGPSLSLHLEAHRRPCPPRQHASLSSSLRNCLFLSPVVDRGESRRVFTLSSLTQRRAFSSRRPKVVKHITYRALRRAINAFKLQQLRENPRDVASAFVIPSSARALEMGRGGDSLSRDVARAPGPGALPLRPPTSTDLRSTYTNPFQYSASLVPAPLPSPPPILFHRAVTLPACPEKDPQIRARRLPLGNVKKLKSFELTAALCTYAQVFVHHGALWAALVKECDCRSEQFSPSEACWILHAFAKAKERREKTAKERGALAPASASLAFPDRQWLPATRRAFSRLASNVACNFRLLSLPDAARVLHATSVLELPDSRLFRLLAPLLPELLKEFVEQPKTVASPQRLHYVLQLLVCALAREGMQPPDVLSYAGDVYAFHIDRWVQEQLKSRLRLGKKQRGTGVARVAQEGQEREAKARASGAMSLADGKEKGPVIFRLADIGDNAFQTGQNASRSSPEDVDALLPLPHRLAAILHAFSLLQYRHERLVASTLRLFQLSLSSPGSQTKAGTHRLQLGPPERTRHAATLVSHGVAASGMQGRRNEDSCGDVSRVGLTHDDASRTLRLKKSKESRFHVCGFPEDGMRSEATVASAPPSYGAGSSAINRPSSSLISSSPSSSPSSPAFPVSFSASAALLPPSSASPAAVYVHPSPPTLVPHIANSVPLPAADSRKAPASSSSLASRHRGGLPWTGEVSVARVLLLSPHTLMRRGRGAGRTSSSVSASAVSTQLGRFGFSRGKWKASQAEREARRFSTQRRKRVDWRRMLHMTLASHIPPGRRSPFLTRAVERNRQRAALLERHIAARRSETAAIAFRPKQKPWTASQLGTVLTALDAVGVKSRCLLDLWKKAVYVHLHTLSFHETVEALDTASRVGWYSRAFGQRAFARLAWFLNPEKGKIRCVSDTIQAGELLGEWPKGYKEMEEAVRFVKRRMTRLAREWLLDDAGESALRAGPSQGSPPPPVARSSVPPPQRLPLQSVAGIFPWRPIEALSRETVAPSLFPSILRLTVSLFPFAPPIPLEMLLPRVRQCALGGDISLRALHEMIKDLNALRQFRALRASKRVRGNFCASSARGQPQLRLSSSVSLRPSSALSVSPSSHDAAPKGLHSAGMSCFPQEEGKPHPANHGHEGEGLENELGRLTRTSEPLTSGRDQPPAPERFAEHKTAPRTTRTLLPSEASDHSRFWSSSGEPTARLEDEEAMGETQEDSKGCSKRRSQASQRTVEELLDRTEATLWHVADQRVRRALACVHAEATQHGERESDKSPGPVFSPVFQSKLSGVQRSQGRSQVREVGVTLEALAMHGTFLCSFSKSTREAVAGSRSQRSDSERKGEATCSSASTCRGLGSSGVVAETASGWLHASGSPPAAEQRDPAPGEGRGGVQRSRVFVVRGETEESTKSVDVLNAVRGSLRRSPTARERQRSEAGTALQQGGDGSEDGENGWIFQSVGEAMAVLALEVAPYIASLLRPEPCSQRRRRVFSDMLKGAGPALYEFGACEGERAGNTRDLERSVHSRETTPLACLPRPSPASPASSTENSLETGRGLHRPAGALEASGRDEAPSEETCDWSGLAEVRVSGVRGEWEPAADILGKLVHFFSSFSQLATETEVRQSLQIVLGFLRHPIWLRRLDAHLSAALQKVLEPPACAGRTLGQRQVSATRSEWELDVLEQMTAIGAALLRQQPRCVASLRADDLLLLFGDLRSTARQIRSVFQHAADSSYRAGEMLERNKNDSADRGVDTTCNLAKDSIQMIDMRFGSTLQFLQLAENVLLQSVCTRLRDVPSLIQAATPVTALYATLEISRSWTGNRKVERGRGRAVGECQRDGKDRKMVAEPFAETKPHARGAANFDEYGVQTADEDTVEPPSEANGRRQVLQELGALKEKAESSAEHCTAVSSEERRVSDLQTLRYNPKFTRRLEQLSLLSATYPQALSDVWRSCEEVVPSGVETNPGCTHHATWPVSQSISGFLTSSNGGAFHRQGGIASRATVEREADNASSPITHKACTRLLNEHGQSSCAQLVNAVVSATLESEGGKPCWQLGDGEECRAFLRKWRDGKYAELQREQKRAVARSRHWLVIMQRVRASREYESHTVEDVGETSDQRRERAPIKEEKQFQSDRDELDKYLTRLFVLCMLKQDASVALILDGLRVP</sequence>
<dbReference type="EMBL" id="LN714485">
    <property type="protein sequence ID" value="CEL69104.1"/>
    <property type="molecule type" value="Genomic_DNA"/>
</dbReference>
<gene>
    <name evidence="3" type="ORF">BN1204_048270</name>
    <name evidence="2" type="ORF">NCLIV_048270</name>
</gene>
<feature type="compositionally biased region" description="Low complexity" evidence="1">
    <location>
        <begin position="668"/>
        <end position="694"/>
    </location>
</feature>
<feature type="region of interest" description="Disordered" evidence="1">
    <location>
        <begin position="744"/>
        <end position="763"/>
    </location>
</feature>
<dbReference type="VEuPathDB" id="ToxoDB:NCLIV_048270"/>
<feature type="region of interest" description="Disordered" evidence="1">
    <location>
        <begin position="1580"/>
        <end position="1619"/>
    </location>
</feature>
<feature type="region of interest" description="Disordered" evidence="1">
    <location>
        <begin position="2163"/>
        <end position="2189"/>
    </location>
</feature>
<dbReference type="OMA" id="ALCTYAQ"/>
<reference evidence="3" key="4">
    <citation type="journal article" date="2015" name="PLoS ONE">
        <title>Comprehensive Evaluation of Toxoplasma gondii VEG and Neospora caninum LIV Genomes with Tachyzoite Stage Transcriptome and Proteome Defines Novel Transcript Features.</title>
        <authorList>
            <person name="Ramaprasad A."/>
            <person name="Mourier T."/>
            <person name="Naeem R."/>
            <person name="Malas T.B."/>
            <person name="Moussa E."/>
            <person name="Panigrahi A."/>
            <person name="Vermont S.J."/>
            <person name="Otto T.D."/>
            <person name="Wastling J."/>
            <person name="Pain A."/>
        </authorList>
    </citation>
    <scope>NUCLEOTIDE SEQUENCE</scope>
    <source>
        <strain evidence="3">Liverpool</strain>
    </source>
</reference>
<feature type="region of interest" description="Disordered" evidence="1">
    <location>
        <begin position="667"/>
        <end position="694"/>
    </location>
</feature>
<organism evidence="2 4">
    <name type="scientific">Neospora caninum (strain Liverpool)</name>
    <dbReference type="NCBI Taxonomy" id="572307"/>
    <lineage>
        <taxon>Eukaryota</taxon>
        <taxon>Sar</taxon>
        <taxon>Alveolata</taxon>
        <taxon>Apicomplexa</taxon>
        <taxon>Conoidasida</taxon>
        <taxon>Coccidia</taxon>
        <taxon>Eucoccidiorida</taxon>
        <taxon>Eimeriorina</taxon>
        <taxon>Sarcocystidae</taxon>
        <taxon>Neospora</taxon>
    </lineage>
</organism>
<reference evidence="2" key="2">
    <citation type="submission" date="2011-03" db="EMBL/GenBank/DDBJ databases">
        <title>Comparative genomics and transcriptomics of Neospora caninum and Toxoplasma gondii.</title>
        <authorList>
            <person name="Reid A.J."/>
            <person name="Sohal A."/>
            <person name="Harris D."/>
            <person name="Quail M."/>
            <person name="Sanders M."/>
            <person name="Berriman M."/>
            <person name="Wastling J.M."/>
            <person name="Pain A."/>
        </authorList>
    </citation>
    <scope>NUCLEOTIDE SEQUENCE</scope>
    <source>
        <strain evidence="2">Liverpool</strain>
    </source>
</reference>
<evidence type="ECO:0000256" key="1">
    <source>
        <dbReference type="SAM" id="MobiDB-lite"/>
    </source>
</evidence>
<dbReference type="eggNOG" id="ENOG502QYEA">
    <property type="taxonomic scope" value="Eukaryota"/>
</dbReference>
<feature type="region of interest" description="Disordered" evidence="1">
    <location>
        <begin position="1165"/>
        <end position="1208"/>
    </location>
</feature>
<dbReference type="InParanoid" id="F0VMB9"/>
<evidence type="ECO:0000313" key="3">
    <source>
        <dbReference type="EMBL" id="CEL69104.1"/>
    </source>
</evidence>
<feature type="region of interest" description="Disordered" evidence="1">
    <location>
        <begin position="1433"/>
        <end position="1461"/>
    </location>
</feature>
<keyword evidence="4" id="KW-1185">Reference proteome</keyword>
<reference evidence="4" key="3">
    <citation type="journal article" date="2012" name="PLoS Pathog.">
        <title>Comparative genomics of the apicomplexan parasites Toxoplasma gondii and Neospora caninum: Coccidia differing in host range and transmission strategy.</title>
        <authorList>
            <person name="Reid A.J."/>
            <person name="Vermont S.J."/>
            <person name="Cotton J.A."/>
            <person name="Harris D."/>
            <person name="Hill-Cawthorne G.A."/>
            <person name="Konen-Waisman S."/>
            <person name="Latham S.M."/>
            <person name="Mourier T."/>
            <person name="Norton R."/>
            <person name="Quail M.A."/>
            <person name="Sanders M."/>
            <person name="Shanmugam D."/>
            <person name="Sohal A."/>
            <person name="Wasmuth J.D."/>
            <person name="Brunk B."/>
            <person name="Grigg M.E."/>
            <person name="Howard J.C."/>
            <person name="Parkinson J."/>
            <person name="Roos D.S."/>
            <person name="Trees A.J."/>
            <person name="Berriman M."/>
            <person name="Pain A."/>
            <person name="Wastling J.M."/>
        </authorList>
    </citation>
    <scope>NUCLEOTIDE SEQUENCE [LARGE SCALE GENOMIC DNA]</scope>
    <source>
        <strain evidence="4">Liverpool</strain>
    </source>
</reference>
<feature type="compositionally biased region" description="Basic and acidic residues" evidence="1">
    <location>
        <begin position="1580"/>
        <end position="1591"/>
    </location>
</feature>
<evidence type="ECO:0000313" key="4">
    <source>
        <dbReference type="Proteomes" id="UP000007494"/>
    </source>
</evidence>
<dbReference type="Proteomes" id="UP000007494">
    <property type="component" value="Chromosome X"/>
</dbReference>
<dbReference type="OrthoDB" id="332326at2759"/>
<feature type="compositionally biased region" description="Basic and acidic residues" evidence="1">
    <location>
        <begin position="1399"/>
        <end position="1408"/>
    </location>
</feature>
<feature type="region of interest" description="Disordered" evidence="1">
    <location>
        <begin position="1394"/>
        <end position="1421"/>
    </location>
</feature>
<name>F0VMB9_NEOCL</name>
<feature type="compositionally biased region" description="Basic and acidic residues" evidence="1">
    <location>
        <begin position="1193"/>
        <end position="1208"/>
    </location>
</feature>
<protein>
    <submittedName>
        <fullName evidence="2">Uncharacterized protein</fullName>
    </submittedName>
</protein>
<feature type="compositionally biased region" description="Acidic residues" evidence="1">
    <location>
        <begin position="1272"/>
        <end position="1281"/>
    </location>
</feature>
<dbReference type="EMBL" id="FR823391">
    <property type="protein sequence ID" value="CBZ54397.1"/>
    <property type="molecule type" value="Genomic_DNA"/>
</dbReference>
<evidence type="ECO:0000313" key="2">
    <source>
        <dbReference type="EMBL" id="CBZ54397.1"/>
    </source>
</evidence>